<evidence type="ECO:0000313" key="4">
    <source>
        <dbReference type="Proteomes" id="UP000325313"/>
    </source>
</evidence>
<proteinExistence type="predicted"/>
<sequence length="150" mass="16274">MYAGKDSSRRMLYILFIGAITTLSITSTNAGKYMKCTEGFQSSDGGWSMGTGKAECSTGSGAYVCDINSCGSGSPKGIRDLKQSVFHSCSRDLYATGNLMIHVLSYEINYQSLIVHGKLNPGDRNVIEVYCQNTPENQIYMAECDESACS</sequence>
<dbReference type="Proteomes" id="UP000324748">
    <property type="component" value="Unassembled WGS sequence"/>
</dbReference>
<organism evidence="1 3">
    <name type="scientific">Puccinia graminis f. sp. tritici</name>
    <dbReference type="NCBI Taxonomy" id="56615"/>
    <lineage>
        <taxon>Eukaryota</taxon>
        <taxon>Fungi</taxon>
        <taxon>Dikarya</taxon>
        <taxon>Basidiomycota</taxon>
        <taxon>Pucciniomycotina</taxon>
        <taxon>Pucciniomycetes</taxon>
        <taxon>Pucciniales</taxon>
        <taxon>Pucciniaceae</taxon>
        <taxon>Puccinia</taxon>
    </lineage>
</organism>
<evidence type="ECO:0000313" key="2">
    <source>
        <dbReference type="EMBL" id="KAA1134084.1"/>
    </source>
</evidence>
<protein>
    <recommendedName>
        <fullName evidence="5">Cyanovirin-N domain-containing protein</fullName>
    </recommendedName>
</protein>
<dbReference type="EMBL" id="VSWC01000066">
    <property type="protein sequence ID" value="KAA1097542.1"/>
    <property type="molecule type" value="Genomic_DNA"/>
</dbReference>
<dbReference type="EMBL" id="VDEP01000069">
    <property type="protein sequence ID" value="KAA1134084.1"/>
    <property type="molecule type" value="Genomic_DNA"/>
</dbReference>
<reference evidence="3 4" key="1">
    <citation type="submission" date="2019-05" db="EMBL/GenBank/DDBJ databases">
        <title>Emergence of the Ug99 lineage of the wheat stem rust pathogen through somatic hybridization.</title>
        <authorList>
            <person name="Li F."/>
            <person name="Upadhyaya N.M."/>
            <person name="Sperschneider J."/>
            <person name="Matny O."/>
            <person name="Nguyen-Phuc H."/>
            <person name="Mago R."/>
            <person name="Raley C."/>
            <person name="Miller M.E."/>
            <person name="Silverstein K.A.T."/>
            <person name="Henningsen E."/>
            <person name="Hirsch C.D."/>
            <person name="Visser B."/>
            <person name="Pretorius Z.A."/>
            <person name="Steffenson B.J."/>
            <person name="Schwessinger B."/>
            <person name="Dodds P.N."/>
            <person name="Figueroa M."/>
        </authorList>
    </citation>
    <scope>NUCLEOTIDE SEQUENCE [LARGE SCALE GENOMIC DNA]</scope>
    <source>
        <strain evidence="1">21-0</strain>
        <strain evidence="2 4">Ug99</strain>
    </source>
</reference>
<name>A0A5B0P9U0_PUCGR</name>
<dbReference type="Proteomes" id="UP000325313">
    <property type="component" value="Unassembled WGS sequence"/>
</dbReference>
<gene>
    <name evidence="1" type="ORF">PGT21_010803</name>
    <name evidence="2" type="ORF">PGTUg99_025192</name>
</gene>
<comment type="caution">
    <text evidence="1">The sequence shown here is derived from an EMBL/GenBank/DDBJ whole genome shotgun (WGS) entry which is preliminary data.</text>
</comment>
<evidence type="ECO:0000313" key="3">
    <source>
        <dbReference type="Proteomes" id="UP000324748"/>
    </source>
</evidence>
<dbReference type="AlphaFoldDB" id="A0A5B0P9U0"/>
<keyword evidence="3" id="KW-1185">Reference proteome</keyword>
<accession>A0A5B0P9U0</accession>
<evidence type="ECO:0008006" key="5">
    <source>
        <dbReference type="Google" id="ProtNLM"/>
    </source>
</evidence>
<evidence type="ECO:0000313" key="1">
    <source>
        <dbReference type="EMBL" id="KAA1097542.1"/>
    </source>
</evidence>